<keyword evidence="3" id="KW-1185">Reference proteome</keyword>
<evidence type="ECO:0000256" key="1">
    <source>
        <dbReference type="SAM" id="Phobius"/>
    </source>
</evidence>
<keyword evidence="1" id="KW-0472">Membrane</keyword>
<sequence length="94" mass="11003">MCVNQFLERGMHVLFAFAFALRYMVLSCILHDFGPLNIESRNKSALLFILDLAFFYHHHQSFEDEPCSTLYCVCGGRLCCYLHGFHYNQHHSLL</sequence>
<feature type="transmembrane region" description="Helical" evidence="1">
    <location>
        <begin position="12"/>
        <end position="33"/>
    </location>
</feature>
<dbReference type="Proteomes" id="UP001175228">
    <property type="component" value="Unassembled WGS sequence"/>
</dbReference>
<dbReference type="AlphaFoldDB" id="A0AA39UVF6"/>
<name>A0AA39UVF6_9AGAR</name>
<evidence type="ECO:0000313" key="3">
    <source>
        <dbReference type="Proteomes" id="UP001175228"/>
    </source>
</evidence>
<gene>
    <name evidence="2" type="ORF">EDD18DRAFT_1127466</name>
</gene>
<protein>
    <submittedName>
        <fullName evidence="2">Uncharacterized protein</fullName>
    </submittedName>
</protein>
<accession>A0AA39UVF6</accession>
<evidence type="ECO:0000313" key="2">
    <source>
        <dbReference type="EMBL" id="KAK0505048.1"/>
    </source>
</evidence>
<organism evidence="2 3">
    <name type="scientific">Armillaria luteobubalina</name>
    <dbReference type="NCBI Taxonomy" id="153913"/>
    <lineage>
        <taxon>Eukaryota</taxon>
        <taxon>Fungi</taxon>
        <taxon>Dikarya</taxon>
        <taxon>Basidiomycota</taxon>
        <taxon>Agaricomycotina</taxon>
        <taxon>Agaricomycetes</taxon>
        <taxon>Agaricomycetidae</taxon>
        <taxon>Agaricales</taxon>
        <taxon>Marasmiineae</taxon>
        <taxon>Physalacriaceae</taxon>
        <taxon>Armillaria</taxon>
    </lineage>
</organism>
<proteinExistence type="predicted"/>
<keyword evidence="1" id="KW-1133">Transmembrane helix</keyword>
<keyword evidence="1" id="KW-0812">Transmembrane</keyword>
<comment type="caution">
    <text evidence="2">The sequence shown here is derived from an EMBL/GenBank/DDBJ whole genome shotgun (WGS) entry which is preliminary data.</text>
</comment>
<reference evidence="2" key="1">
    <citation type="submission" date="2023-06" db="EMBL/GenBank/DDBJ databases">
        <authorList>
            <consortium name="Lawrence Berkeley National Laboratory"/>
            <person name="Ahrendt S."/>
            <person name="Sahu N."/>
            <person name="Indic B."/>
            <person name="Wong-Bajracharya J."/>
            <person name="Merenyi Z."/>
            <person name="Ke H.-M."/>
            <person name="Monk M."/>
            <person name="Kocsube S."/>
            <person name="Drula E."/>
            <person name="Lipzen A."/>
            <person name="Balint B."/>
            <person name="Henrissat B."/>
            <person name="Andreopoulos B."/>
            <person name="Martin F.M."/>
            <person name="Harder C.B."/>
            <person name="Rigling D."/>
            <person name="Ford K.L."/>
            <person name="Foster G.D."/>
            <person name="Pangilinan J."/>
            <person name="Papanicolaou A."/>
            <person name="Barry K."/>
            <person name="LaButti K."/>
            <person name="Viragh M."/>
            <person name="Koriabine M."/>
            <person name="Yan M."/>
            <person name="Riley R."/>
            <person name="Champramary S."/>
            <person name="Plett K.L."/>
            <person name="Tsai I.J."/>
            <person name="Slot J."/>
            <person name="Sipos G."/>
            <person name="Plett J."/>
            <person name="Nagy L.G."/>
            <person name="Grigoriev I.V."/>
        </authorList>
    </citation>
    <scope>NUCLEOTIDE SEQUENCE</scope>
    <source>
        <strain evidence="2">HWK02</strain>
    </source>
</reference>
<dbReference type="EMBL" id="JAUEPU010000002">
    <property type="protein sequence ID" value="KAK0505048.1"/>
    <property type="molecule type" value="Genomic_DNA"/>
</dbReference>